<accession>A0A0E9XM97</accession>
<name>A0A0E9XM97_ANGAN</name>
<sequence length="24" mass="2844">MSILIPAHSRIRINSHFVSPRIWL</sequence>
<protein>
    <submittedName>
        <fullName evidence="1">Uncharacterized protein</fullName>
    </submittedName>
</protein>
<organism evidence="1">
    <name type="scientific">Anguilla anguilla</name>
    <name type="common">European freshwater eel</name>
    <name type="synonym">Muraena anguilla</name>
    <dbReference type="NCBI Taxonomy" id="7936"/>
    <lineage>
        <taxon>Eukaryota</taxon>
        <taxon>Metazoa</taxon>
        <taxon>Chordata</taxon>
        <taxon>Craniata</taxon>
        <taxon>Vertebrata</taxon>
        <taxon>Euteleostomi</taxon>
        <taxon>Actinopterygii</taxon>
        <taxon>Neopterygii</taxon>
        <taxon>Teleostei</taxon>
        <taxon>Anguilliformes</taxon>
        <taxon>Anguillidae</taxon>
        <taxon>Anguilla</taxon>
    </lineage>
</organism>
<reference evidence="1" key="2">
    <citation type="journal article" date="2015" name="Fish Shellfish Immunol.">
        <title>Early steps in the European eel (Anguilla anguilla)-Vibrio vulnificus interaction in the gills: Role of the RtxA13 toxin.</title>
        <authorList>
            <person name="Callol A."/>
            <person name="Pajuelo D."/>
            <person name="Ebbesson L."/>
            <person name="Teles M."/>
            <person name="MacKenzie S."/>
            <person name="Amaro C."/>
        </authorList>
    </citation>
    <scope>NUCLEOTIDE SEQUENCE</scope>
</reference>
<dbReference type="EMBL" id="GBXM01005021">
    <property type="protein sequence ID" value="JAI03557.1"/>
    <property type="molecule type" value="Transcribed_RNA"/>
</dbReference>
<reference evidence="1" key="1">
    <citation type="submission" date="2014-11" db="EMBL/GenBank/DDBJ databases">
        <authorList>
            <person name="Amaro Gonzalez C."/>
        </authorList>
    </citation>
    <scope>NUCLEOTIDE SEQUENCE</scope>
</reference>
<evidence type="ECO:0000313" key="1">
    <source>
        <dbReference type="EMBL" id="JAI03557.1"/>
    </source>
</evidence>
<dbReference type="AlphaFoldDB" id="A0A0E9XM97"/>
<proteinExistence type="predicted"/>